<organism evidence="7 8">
    <name type="scientific">Paracoccus aminophilus JCM 7686</name>
    <dbReference type="NCBI Taxonomy" id="1367847"/>
    <lineage>
        <taxon>Bacteria</taxon>
        <taxon>Pseudomonadati</taxon>
        <taxon>Pseudomonadota</taxon>
        <taxon>Alphaproteobacteria</taxon>
        <taxon>Rhodobacterales</taxon>
        <taxon>Paracoccaceae</taxon>
        <taxon>Paracoccus</taxon>
    </lineage>
</organism>
<dbReference type="HOGENOM" id="CLU_044237_1_1_5"/>
<dbReference type="EC" id="2.7.6.2" evidence="5"/>
<evidence type="ECO:0000313" key="8">
    <source>
        <dbReference type="Proteomes" id="UP000015480"/>
    </source>
</evidence>
<dbReference type="GO" id="GO:0006772">
    <property type="term" value="P:thiamine metabolic process"/>
    <property type="evidence" value="ECO:0007669"/>
    <property type="project" value="UniProtKB-UniRule"/>
</dbReference>
<keyword evidence="8" id="KW-1185">Reference proteome</keyword>
<dbReference type="EMBL" id="CP006650">
    <property type="protein sequence ID" value="AGT09598.1"/>
    <property type="molecule type" value="Genomic_DNA"/>
</dbReference>
<dbReference type="NCBIfam" id="TIGR01378">
    <property type="entry name" value="thi_PPkinase"/>
    <property type="match status" value="1"/>
</dbReference>
<evidence type="ECO:0000256" key="4">
    <source>
        <dbReference type="ARBA" id="ARBA00022840"/>
    </source>
</evidence>
<dbReference type="GO" id="GO:0030975">
    <property type="term" value="F:thiamine binding"/>
    <property type="evidence" value="ECO:0007669"/>
    <property type="project" value="InterPro"/>
</dbReference>
<dbReference type="PATRIC" id="fig|1367847.3.peg.2533"/>
<dbReference type="KEGG" id="pami:JCM7686_2530"/>
<evidence type="ECO:0000256" key="3">
    <source>
        <dbReference type="ARBA" id="ARBA00022777"/>
    </source>
</evidence>
<dbReference type="SUPFAM" id="SSF63862">
    <property type="entry name" value="Thiamin pyrophosphokinase, substrate-binding domain"/>
    <property type="match status" value="1"/>
</dbReference>
<dbReference type="Pfam" id="PF04263">
    <property type="entry name" value="TPK_catalytic"/>
    <property type="match status" value="1"/>
</dbReference>
<dbReference type="InterPro" id="IPR006282">
    <property type="entry name" value="Thi_PPkinase"/>
</dbReference>
<dbReference type="InterPro" id="IPR036759">
    <property type="entry name" value="TPK_catalytic_sf"/>
</dbReference>
<dbReference type="Gene3D" id="3.40.50.10240">
    <property type="entry name" value="Thiamin pyrophosphokinase, catalytic domain"/>
    <property type="match status" value="1"/>
</dbReference>
<dbReference type="AlphaFoldDB" id="S5YDS4"/>
<dbReference type="GO" id="GO:0005524">
    <property type="term" value="F:ATP binding"/>
    <property type="evidence" value="ECO:0007669"/>
    <property type="project" value="UniProtKB-KW"/>
</dbReference>
<dbReference type="OrthoDB" id="7057856at2"/>
<dbReference type="PANTHER" id="PTHR41299">
    <property type="entry name" value="THIAMINE PYROPHOSPHOKINASE"/>
    <property type="match status" value="1"/>
</dbReference>
<evidence type="ECO:0000313" key="7">
    <source>
        <dbReference type="EMBL" id="AGT09598.1"/>
    </source>
</evidence>
<keyword evidence="4" id="KW-0067">ATP-binding</keyword>
<dbReference type="GO" id="GO:0016301">
    <property type="term" value="F:kinase activity"/>
    <property type="evidence" value="ECO:0007669"/>
    <property type="project" value="UniProtKB-KW"/>
</dbReference>
<dbReference type="SUPFAM" id="SSF63999">
    <property type="entry name" value="Thiamin pyrophosphokinase, catalytic domain"/>
    <property type="match status" value="1"/>
</dbReference>
<name>S5YDS4_PARAH</name>
<feature type="domain" description="Thiamin pyrophosphokinase catalytic" evidence="6">
    <location>
        <begin position="31"/>
        <end position="118"/>
    </location>
</feature>
<sequence length="217" mass="22890">MSGRVLVSADGVTLIGGGEVSQADLTEARARAPRLVAADGGADQALRFGEMPDAVIGDFDSISPEARAAIPKGRLHHIAEQNSTDFEKCLSRIKAPFVLALGFLGGRIDHELAVLSRISQDPARIILIGAEDIIFRAPAHFAIDLPIGSRFSLFPMGPSSGHSHGLRWPIARIGFAPNGRIGTSNEVSGPVELEITGPMLIILPRAALDAALTALQH</sequence>
<evidence type="ECO:0000256" key="2">
    <source>
        <dbReference type="ARBA" id="ARBA00022741"/>
    </source>
</evidence>
<keyword evidence="2" id="KW-0547">Nucleotide-binding</keyword>
<evidence type="ECO:0000259" key="6">
    <source>
        <dbReference type="Pfam" id="PF04263"/>
    </source>
</evidence>
<reference evidence="7 8" key="1">
    <citation type="journal article" date="2014" name="BMC Genomics">
        <title>Architecture and functions of a multipartite genome of the methylotrophic bacterium Paracoccus aminophilus JCM 7686, containing primary and secondary chromids.</title>
        <authorList>
            <person name="Dziewit L."/>
            <person name="Czarnecki J."/>
            <person name="Wibberg D."/>
            <person name="Radlinska M."/>
            <person name="Mrozek P."/>
            <person name="Szymczak M."/>
            <person name="Schluter A."/>
            <person name="Puhler A."/>
            <person name="Bartosik D."/>
        </authorList>
    </citation>
    <scope>NUCLEOTIDE SEQUENCE [LARGE SCALE GENOMIC DNA]</scope>
    <source>
        <strain evidence="7">JCM 7686</strain>
    </source>
</reference>
<proteinExistence type="predicted"/>
<dbReference type="CDD" id="cd07995">
    <property type="entry name" value="TPK"/>
    <property type="match status" value="1"/>
</dbReference>
<keyword evidence="1 7" id="KW-0808">Transferase</keyword>
<protein>
    <recommendedName>
        <fullName evidence="5">Thiamine diphosphokinase</fullName>
        <ecNumber evidence="5">2.7.6.2</ecNumber>
    </recommendedName>
</protein>
<dbReference type="GO" id="GO:0004788">
    <property type="term" value="F:thiamine diphosphokinase activity"/>
    <property type="evidence" value="ECO:0007669"/>
    <property type="project" value="UniProtKB-UniRule"/>
</dbReference>
<dbReference type="PANTHER" id="PTHR41299:SF1">
    <property type="entry name" value="THIAMINE PYROPHOSPHOKINASE"/>
    <property type="match status" value="1"/>
</dbReference>
<dbReference type="Proteomes" id="UP000015480">
    <property type="component" value="Chromosome"/>
</dbReference>
<dbReference type="eggNOG" id="COG1564">
    <property type="taxonomic scope" value="Bacteria"/>
</dbReference>
<evidence type="ECO:0000256" key="1">
    <source>
        <dbReference type="ARBA" id="ARBA00022679"/>
    </source>
</evidence>
<keyword evidence="3 7" id="KW-0418">Kinase</keyword>
<dbReference type="InterPro" id="IPR053149">
    <property type="entry name" value="TPK"/>
</dbReference>
<dbReference type="GO" id="GO:0009229">
    <property type="term" value="P:thiamine diphosphate biosynthetic process"/>
    <property type="evidence" value="ECO:0007669"/>
    <property type="project" value="InterPro"/>
</dbReference>
<dbReference type="STRING" id="1367847.JCM7686_2530"/>
<evidence type="ECO:0000256" key="5">
    <source>
        <dbReference type="NCBIfam" id="TIGR01378"/>
    </source>
</evidence>
<gene>
    <name evidence="7" type="ORF">JCM7686_2530</name>
</gene>
<dbReference type="InterPro" id="IPR007371">
    <property type="entry name" value="TPK_catalytic"/>
</dbReference>
<dbReference type="InterPro" id="IPR036371">
    <property type="entry name" value="TPK_B1-bd_sf"/>
</dbReference>
<accession>S5YDS4</accession>
<dbReference type="RefSeq" id="WP_020951236.1">
    <property type="nucleotide sequence ID" value="NC_022041.1"/>
</dbReference>